<reference evidence="1 2" key="1">
    <citation type="journal article" date="2011" name="PLoS Genet.">
        <title>Genomic analysis of the necrotrophic fungal pathogens Sclerotinia sclerotiorum and Botrytis cinerea.</title>
        <authorList>
            <person name="Amselem J."/>
            <person name="Cuomo C.A."/>
            <person name="van Kan J.A."/>
            <person name="Viaud M."/>
            <person name="Benito E.P."/>
            <person name="Couloux A."/>
            <person name="Coutinho P.M."/>
            <person name="de Vries R.P."/>
            <person name="Dyer P.S."/>
            <person name="Fillinger S."/>
            <person name="Fournier E."/>
            <person name="Gout L."/>
            <person name="Hahn M."/>
            <person name="Kohn L."/>
            <person name="Lapalu N."/>
            <person name="Plummer K.M."/>
            <person name="Pradier J.M."/>
            <person name="Quevillon E."/>
            <person name="Sharon A."/>
            <person name="Simon A."/>
            <person name="ten Have A."/>
            <person name="Tudzynski B."/>
            <person name="Tudzynski P."/>
            <person name="Wincker P."/>
            <person name="Andrew M."/>
            <person name="Anthouard V."/>
            <person name="Beever R.E."/>
            <person name="Beffa R."/>
            <person name="Benoit I."/>
            <person name="Bouzid O."/>
            <person name="Brault B."/>
            <person name="Chen Z."/>
            <person name="Choquer M."/>
            <person name="Collemare J."/>
            <person name="Cotton P."/>
            <person name="Danchin E.G."/>
            <person name="Da Silva C."/>
            <person name="Gautier A."/>
            <person name="Giraud C."/>
            <person name="Giraud T."/>
            <person name="Gonzalez C."/>
            <person name="Grossetete S."/>
            <person name="Guldener U."/>
            <person name="Henrissat B."/>
            <person name="Howlett B.J."/>
            <person name="Kodira C."/>
            <person name="Kretschmer M."/>
            <person name="Lappartient A."/>
            <person name="Leroch M."/>
            <person name="Levis C."/>
            <person name="Mauceli E."/>
            <person name="Neuveglise C."/>
            <person name="Oeser B."/>
            <person name="Pearson M."/>
            <person name="Poulain J."/>
            <person name="Poussereau N."/>
            <person name="Quesneville H."/>
            <person name="Rascle C."/>
            <person name="Schumacher J."/>
            <person name="Segurens B."/>
            <person name="Sexton A."/>
            <person name="Silva E."/>
            <person name="Sirven C."/>
            <person name="Soanes D.M."/>
            <person name="Talbot N.J."/>
            <person name="Templeton M."/>
            <person name="Yandava C."/>
            <person name="Yarden O."/>
            <person name="Zeng Q."/>
            <person name="Rollins J.A."/>
            <person name="Lebrun M.H."/>
            <person name="Dickman M."/>
        </authorList>
    </citation>
    <scope>NUCLEOTIDE SEQUENCE [LARGE SCALE GENOMIC DNA]</scope>
    <source>
        <strain evidence="1 2">B05.10</strain>
    </source>
</reference>
<evidence type="ECO:0000313" key="2">
    <source>
        <dbReference type="Proteomes" id="UP000001798"/>
    </source>
</evidence>
<dbReference type="RefSeq" id="XP_024550168.1">
    <property type="nucleotide sequence ID" value="XM_024694383.1"/>
</dbReference>
<sequence>MSVLIPNCPLMPFLCNVLDVTFFALLQPFCTHSLLDSTPLVNQFLPKLITTHDPDTVHLHFHSRLKLQTLHSLTPSRLVKRTLLHRLCPSLRLPLNFQPSLL</sequence>
<keyword evidence="2" id="KW-1185">Reference proteome</keyword>
<protein>
    <submittedName>
        <fullName evidence="1">Uncharacterized protein</fullName>
    </submittedName>
</protein>
<organism evidence="1 2">
    <name type="scientific">Botryotinia fuckeliana (strain B05.10)</name>
    <name type="common">Noble rot fungus</name>
    <name type="synonym">Botrytis cinerea</name>
    <dbReference type="NCBI Taxonomy" id="332648"/>
    <lineage>
        <taxon>Eukaryota</taxon>
        <taxon>Fungi</taxon>
        <taxon>Dikarya</taxon>
        <taxon>Ascomycota</taxon>
        <taxon>Pezizomycotina</taxon>
        <taxon>Leotiomycetes</taxon>
        <taxon>Helotiales</taxon>
        <taxon>Sclerotiniaceae</taxon>
        <taxon>Botrytis</taxon>
    </lineage>
</organism>
<dbReference type="AlphaFoldDB" id="A0A384JPU9"/>
<gene>
    <name evidence="1" type="ORF">BCIN_08g01270</name>
</gene>
<name>A0A384JPU9_BOTFB</name>
<evidence type="ECO:0000313" key="1">
    <source>
        <dbReference type="EMBL" id="ATZ52384.1"/>
    </source>
</evidence>
<dbReference type="OrthoDB" id="5599902at2759"/>
<dbReference type="VEuPathDB" id="FungiDB:Bcin08g01270"/>
<proteinExistence type="predicted"/>
<dbReference type="Proteomes" id="UP000001798">
    <property type="component" value="Chromosome 8"/>
</dbReference>
<reference evidence="1 2" key="2">
    <citation type="journal article" date="2012" name="Eukaryot. Cell">
        <title>Genome update of Botrytis cinerea strains B05.10 and T4.</title>
        <authorList>
            <person name="Staats M."/>
            <person name="van Kan J.A."/>
        </authorList>
    </citation>
    <scope>NUCLEOTIDE SEQUENCE [LARGE SCALE GENOMIC DNA]</scope>
    <source>
        <strain evidence="1 2">B05.10</strain>
    </source>
</reference>
<accession>A0A384JPU9</accession>
<dbReference type="GeneID" id="5429200"/>
<reference evidence="1 2" key="3">
    <citation type="journal article" date="2017" name="Mol. Plant Pathol.">
        <title>A gapless genome sequence of the fungus Botrytis cinerea.</title>
        <authorList>
            <person name="Van Kan J.A."/>
            <person name="Stassen J.H."/>
            <person name="Mosbach A."/>
            <person name="Van Der Lee T.A."/>
            <person name="Faino L."/>
            <person name="Farmer A.D."/>
            <person name="Papasotiriou D.G."/>
            <person name="Zhou S."/>
            <person name="Seidl M.F."/>
            <person name="Cottam E."/>
            <person name="Edel D."/>
            <person name="Hahn M."/>
            <person name="Schwartz D.C."/>
            <person name="Dietrich R.A."/>
            <person name="Widdison S."/>
            <person name="Scalliet G."/>
        </authorList>
    </citation>
    <scope>NUCLEOTIDE SEQUENCE [LARGE SCALE GENOMIC DNA]</scope>
    <source>
        <strain evidence="1 2">B05.10</strain>
    </source>
</reference>
<dbReference type="EMBL" id="CP009812">
    <property type="protein sequence ID" value="ATZ52384.1"/>
    <property type="molecule type" value="Genomic_DNA"/>
</dbReference>
<dbReference type="KEGG" id="bfu:BCIN_08g01270"/>